<dbReference type="EMBL" id="SRMA01001476">
    <property type="protein sequence ID" value="TRZ04092.1"/>
    <property type="molecule type" value="Genomic_DNA"/>
</dbReference>
<evidence type="ECO:0000256" key="1">
    <source>
        <dbReference type="ARBA" id="ARBA00004370"/>
    </source>
</evidence>
<name>A0A553RPJ6_9TELE</name>
<evidence type="ECO:0000313" key="7">
    <source>
        <dbReference type="Proteomes" id="UP000316079"/>
    </source>
</evidence>
<evidence type="ECO:0000256" key="4">
    <source>
        <dbReference type="ARBA" id="ARBA00023136"/>
    </source>
</evidence>
<dbReference type="GO" id="GO:0014069">
    <property type="term" value="C:postsynaptic density"/>
    <property type="evidence" value="ECO:0007669"/>
    <property type="project" value="TreeGrafter"/>
</dbReference>
<evidence type="ECO:0000256" key="2">
    <source>
        <dbReference type="ARBA" id="ARBA00022692"/>
    </source>
</evidence>
<evidence type="ECO:0000313" key="6">
    <source>
        <dbReference type="EMBL" id="TRZ04092.1"/>
    </source>
</evidence>
<dbReference type="PANTHER" id="PTHR31774">
    <property type="entry name" value="PROTEIN SHISA-9-RELATED"/>
    <property type="match status" value="1"/>
</dbReference>
<sequence>MNSVSSSLMQPVSPYPALSQVPMTHPYEQSQAAKELNKYASLKAVAEKNSENFYSNRRHLVELAAKGTLPMQSVSLEEPTNPYSPEPPSHKQNGHKTKSTKFQFSQTPLAYGSNTIATPGLLKSWETTETLGRRHTYGPRKHSSTLEQMNQLTSAHSQHFLPPHPYFVTNSKTEVTV</sequence>
<feature type="compositionally biased region" description="Polar residues" evidence="5">
    <location>
        <begin position="1"/>
        <end position="10"/>
    </location>
</feature>
<feature type="region of interest" description="Disordered" evidence="5">
    <location>
        <begin position="1"/>
        <end position="22"/>
    </location>
</feature>
<dbReference type="Proteomes" id="UP000316079">
    <property type="component" value="Unassembled WGS sequence"/>
</dbReference>
<protein>
    <submittedName>
        <fullName evidence="6">Uncharacterized protein</fullName>
    </submittedName>
</protein>
<evidence type="ECO:0000256" key="3">
    <source>
        <dbReference type="ARBA" id="ARBA00022989"/>
    </source>
</evidence>
<dbReference type="GO" id="GO:0048172">
    <property type="term" value="P:regulation of short-term neuronal synaptic plasticity"/>
    <property type="evidence" value="ECO:0007669"/>
    <property type="project" value="TreeGrafter"/>
</dbReference>
<dbReference type="InterPro" id="IPR026910">
    <property type="entry name" value="Shisa"/>
</dbReference>
<comment type="caution">
    <text evidence="6">The sequence shown here is derived from an EMBL/GenBank/DDBJ whole genome shotgun (WGS) entry which is preliminary data.</text>
</comment>
<feature type="region of interest" description="Disordered" evidence="5">
    <location>
        <begin position="75"/>
        <end position="100"/>
    </location>
</feature>
<organism evidence="6 7">
    <name type="scientific">Danionella cerebrum</name>
    <dbReference type="NCBI Taxonomy" id="2873325"/>
    <lineage>
        <taxon>Eukaryota</taxon>
        <taxon>Metazoa</taxon>
        <taxon>Chordata</taxon>
        <taxon>Craniata</taxon>
        <taxon>Vertebrata</taxon>
        <taxon>Euteleostomi</taxon>
        <taxon>Actinopterygii</taxon>
        <taxon>Neopterygii</taxon>
        <taxon>Teleostei</taxon>
        <taxon>Ostariophysi</taxon>
        <taxon>Cypriniformes</taxon>
        <taxon>Danionidae</taxon>
        <taxon>Danioninae</taxon>
        <taxon>Danionella</taxon>
    </lineage>
</organism>
<reference evidence="6 7" key="1">
    <citation type="journal article" date="2019" name="Sci. Data">
        <title>Hybrid genome assembly and annotation of Danionella translucida.</title>
        <authorList>
            <person name="Kadobianskyi M."/>
            <person name="Schulze L."/>
            <person name="Schuelke M."/>
            <person name="Judkewitz B."/>
        </authorList>
    </citation>
    <scope>NUCLEOTIDE SEQUENCE [LARGE SCALE GENOMIC DNA]</scope>
    <source>
        <strain evidence="6 7">Bolton</strain>
    </source>
</reference>
<dbReference type="GO" id="GO:0045211">
    <property type="term" value="C:postsynaptic membrane"/>
    <property type="evidence" value="ECO:0007669"/>
    <property type="project" value="TreeGrafter"/>
</dbReference>
<keyword evidence="2" id="KW-0812">Transmembrane</keyword>
<keyword evidence="7" id="KW-1185">Reference proteome</keyword>
<dbReference type="PANTHER" id="PTHR31774:SF1">
    <property type="entry name" value="PROTEIN SHISA-9"/>
    <property type="match status" value="1"/>
</dbReference>
<accession>A0A553RPJ6</accession>
<dbReference type="GO" id="GO:0032591">
    <property type="term" value="C:dendritic spine membrane"/>
    <property type="evidence" value="ECO:0007669"/>
    <property type="project" value="TreeGrafter"/>
</dbReference>
<dbReference type="GO" id="GO:0032281">
    <property type="term" value="C:AMPA glutamate receptor complex"/>
    <property type="evidence" value="ECO:0007669"/>
    <property type="project" value="TreeGrafter"/>
</dbReference>
<dbReference type="OrthoDB" id="9935471at2759"/>
<dbReference type="AlphaFoldDB" id="A0A553RPJ6"/>
<keyword evidence="3" id="KW-1133">Transmembrane helix</keyword>
<keyword evidence="4" id="KW-0472">Membrane</keyword>
<proteinExistence type="predicted"/>
<gene>
    <name evidence="6" type="ORF">DNTS_000394</name>
</gene>
<comment type="subcellular location">
    <subcellularLocation>
        <location evidence="1">Membrane</location>
    </subcellularLocation>
</comment>
<evidence type="ECO:0000256" key="5">
    <source>
        <dbReference type="SAM" id="MobiDB-lite"/>
    </source>
</evidence>
<dbReference type="STRING" id="623744.A0A553RPJ6"/>